<evidence type="ECO:0000313" key="2">
    <source>
        <dbReference type="EMBL" id="CAH2056842.1"/>
    </source>
</evidence>
<sequence>MVGMIGKSLSSAMNARTVGSGDQTLVLGHGYGGDQCMWDKIVPFLSLRYRVLVFDWSFSVP</sequence>
<dbReference type="PANTHER" id="PTHR43039">
    <property type="entry name" value="ESTERASE-RELATED"/>
    <property type="match status" value="1"/>
</dbReference>
<accession>A0AAU9S4C9</accession>
<keyword evidence="3" id="KW-1185">Reference proteome</keyword>
<protein>
    <recommendedName>
        <fullName evidence="4">AB hydrolase-1 domain-containing protein</fullName>
    </recommendedName>
</protein>
<organism evidence="2 3">
    <name type="scientific">Thlaspi arvense</name>
    <name type="common">Field penny-cress</name>
    <dbReference type="NCBI Taxonomy" id="13288"/>
    <lineage>
        <taxon>Eukaryota</taxon>
        <taxon>Viridiplantae</taxon>
        <taxon>Streptophyta</taxon>
        <taxon>Embryophyta</taxon>
        <taxon>Tracheophyta</taxon>
        <taxon>Spermatophyta</taxon>
        <taxon>Magnoliopsida</taxon>
        <taxon>eudicotyledons</taxon>
        <taxon>Gunneridae</taxon>
        <taxon>Pentapetalae</taxon>
        <taxon>rosids</taxon>
        <taxon>malvids</taxon>
        <taxon>Brassicales</taxon>
        <taxon>Brassicaceae</taxon>
        <taxon>Thlaspideae</taxon>
        <taxon>Thlaspi</taxon>
    </lineage>
</organism>
<dbReference type="Proteomes" id="UP000836841">
    <property type="component" value="Unassembled WGS sequence"/>
</dbReference>
<name>A0AAU9S4C9_THLAR</name>
<dbReference type="SUPFAM" id="SSF53474">
    <property type="entry name" value="alpha/beta-Hydrolases"/>
    <property type="match status" value="1"/>
</dbReference>
<dbReference type="AlphaFoldDB" id="A0AAU9S4C9"/>
<proteinExistence type="inferred from homology"/>
<evidence type="ECO:0000313" key="3">
    <source>
        <dbReference type="Proteomes" id="UP000836841"/>
    </source>
</evidence>
<comment type="similarity">
    <text evidence="1">Belongs to the AB hydrolase superfamily.</text>
</comment>
<dbReference type="EMBL" id="CAJVSB020000594">
    <property type="protein sequence ID" value="CAH2056842.1"/>
    <property type="molecule type" value="Genomic_DNA"/>
</dbReference>
<comment type="caution">
    <text evidence="2">The sequence shown here is derived from an EMBL/GenBank/DDBJ whole genome shotgun (WGS) entry which is preliminary data.</text>
</comment>
<evidence type="ECO:0008006" key="4">
    <source>
        <dbReference type="Google" id="ProtNLM"/>
    </source>
</evidence>
<gene>
    <name evidence="2" type="ORF">TAV2_LOCUS12035</name>
</gene>
<dbReference type="InterPro" id="IPR029058">
    <property type="entry name" value="AB_hydrolase_fold"/>
</dbReference>
<evidence type="ECO:0000256" key="1">
    <source>
        <dbReference type="ARBA" id="ARBA00008645"/>
    </source>
</evidence>
<dbReference type="Gene3D" id="3.40.50.1820">
    <property type="entry name" value="alpha/beta hydrolase"/>
    <property type="match status" value="1"/>
</dbReference>
<reference evidence="2 3" key="1">
    <citation type="submission" date="2022-03" db="EMBL/GenBank/DDBJ databases">
        <authorList>
            <person name="Nunn A."/>
            <person name="Chopra R."/>
            <person name="Nunn A."/>
            <person name="Contreras Garrido A."/>
        </authorList>
    </citation>
    <scope>NUCLEOTIDE SEQUENCE [LARGE SCALE GENOMIC DNA]</scope>
</reference>